<sequence>MVAAQRLRPKQAKKRGRAP</sequence>
<dbReference type="AlphaFoldDB" id="A0A9P7UHZ3"/>
<evidence type="ECO:0000313" key="1">
    <source>
        <dbReference type="EMBL" id="KAG7057207.1"/>
    </source>
</evidence>
<proteinExistence type="predicted"/>
<organism evidence="1 2">
    <name type="scientific">Colletotrichum scovillei</name>
    <dbReference type="NCBI Taxonomy" id="1209932"/>
    <lineage>
        <taxon>Eukaryota</taxon>
        <taxon>Fungi</taxon>
        <taxon>Dikarya</taxon>
        <taxon>Ascomycota</taxon>
        <taxon>Pezizomycotina</taxon>
        <taxon>Sordariomycetes</taxon>
        <taxon>Hypocreomycetidae</taxon>
        <taxon>Glomerellales</taxon>
        <taxon>Glomerellaceae</taxon>
        <taxon>Colletotrichum</taxon>
        <taxon>Colletotrichum acutatum species complex</taxon>
    </lineage>
</organism>
<comment type="caution">
    <text evidence="1">The sequence shown here is derived from an EMBL/GenBank/DDBJ whole genome shotgun (WGS) entry which is preliminary data.</text>
</comment>
<name>A0A9P7UHZ3_9PEZI</name>
<evidence type="ECO:0000313" key="2">
    <source>
        <dbReference type="Proteomes" id="UP000699042"/>
    </source>
</evidence>
<dbReference type="Proteomes" id="UP000699042">
    <property type="component" value="Unassembled WGS sequence"/>
</dbReference>
<reference evidence="1" key="1">
    <citation type="submission" date="2021-05" db="EMBL/GenBank/DDBJ databases">
        <title>Comparative genomics of three Colletotrichum scovillei strains and genetic complementation revealed genes involved fungal growth and virulence on chili pepper.</title>
        <authorList>
            <person name="Hsieh D.-K."/>
            <person name="Chuang S.-C."/>
            <person name="Chen C.-Y."/>
            <person name="Chao Y.-T."/>
            <person name="Lu M.-Y.J."/>
            <person name="Lee M.-H."/>
            <person name="Shih M.-C."/>
        </authorList>
    </citation>
    <scope>NUCLEOTIDE SEQUENCE</scope>
    <source>
        <strain evidence="1">Coll-153</strain>
    </source>
</reference>
<dbReference type="EMBL" id="JAESDN010000001">
    <property type="protein sequence ID" value="KAG7057207.1"/>
    <property type="molecule type" value="Genomic_DNA"/>
</dbReference>
<keyword evidence="2" id="KW-1185">Reference proteome</keyword>
<gene>
    <name evidence="1" type="ORF">JMJ77_004597</name>
</gene>
<accession>A0A9P7UHZ3</accession>
<protein>
    <submittedName>
        <fullName evidence="1">Uncharacterized protein</fullName>
    </submittedName>
</protein>